<dbReference type="Proteomes" id="UP000011713">
    <property type="component" value="Unassembled WGS sequence"/>
</dbReference>
<organism evidence="1 2">
    <name type="scientific">Hyaloperonospora arabidopsidis (strain Emoy2)</name>
    <name type="common">Downy mildew agent</name>
    <name type="synonym">Peronospora arabidopsidis</name>
    <dbReference type="NCBI Taxonomy" id="559515"/>
    <lineage>
        <taxon>Eukaryota</taxon>
        <taxon>Sar</taxon>
        <taxon>Stramenopiles</taxon>
        <taxon>Oomycota</taxon>
        <taxon>Peronosporomycetes</taxon>
        <taxon>Peronosporales</taxon>
        <taxon>Peronosporaceae</taxon>
        <taxon>Hyaloperonospora</taxon>
    </lineage>
</organism>
<keyword evidence="2" id="KW-1185">Reference proteome</keyword>
<dbReference type="AlphaFoldDB" id="M4BP47"/>
<protein>
    <submittedName>
        <fullName evidence="1">Uncharacterized protein</fullName>
    </submittedName>
</protein>
<dbReference type="OMA" id="DEICIQL"/>
<proteinExistence type="predicted"/>
<dbReference type="eggNOG" id="KOG0017">
    <property type="taxonomic scope" value="Eukaryota"/>
</dbReference>
<dbReference type="EMBL" id="JH598483">
    <property type="status" value="NOT_ANNOTATED_CDS"/>
    <property type="molecule type" value="Genomic_DNA"/>
</dbReference>
<dbReference type="VEuPathDB" id="FungiDB:HpaG808185"/>
<dbReference type="EnsemblProtists" id="HpaT808185">
    <property type="protein sequence ID" value="HpaP808185"/>
    <property type="gene ID" value="HpaG808185"/>
</dbReference>
<dbReference type="STRING" id="559515.M4BP47"/>
<dbReference type="InParanoid" id="M4BP47"/>
<accession>M4BP47</accession>
<reference evidence="1" key="2">
    <citation type="submission" date="2015-06" db="UniProtKB">
        <authorList>
            <consortium name="EnsemblProtists"/>
        </authorList>
    </citation>
    <scope>IDENTIFICATION</scope>
    <source>
        <strain evidence="1">Emoy2</strain>
    </source>
</reference>
<reference evidence="2" key="1">
    <citation type="journal article" date="2010" name="Science">
        <title>Signatures of adaptation to obligate biotrophy in the Hyaloperonospora arabidopsidis genome.</title>
        <authorList>
            <person name="Baxter L."/>
            <person name="Tripathy S."/>
            <person name="Ishaque N."/>
            <person name="Boot N."/>
            <person name="Cabral A."/>
            <person name="Kemen E."/>
            <person name="Thines M."/>
            <person name="Ah-Fong A."/>
            <person name="Anderson R."/>
            <person name="Badejoko W."/>
            <person name="Bittner-Eddy P."/>
            <person name="Boore J.L."/>
            <person name="Chibucos M.C."/>
            <person name="Coates M."/>
            <person name="Dehal P."/>
            <person name="Delehaunty K."/>
            <person name="Dong S."/>
            <person name="Downton P."/>
            <person name="Dumas B."/>
            <person name="Fabro G."/>
            <person name="Fronick C."/>
            <person name="Fuerstenberg S.I."/>
            <person name="Fulton L."/>
            <person name="Gaulin E."/>
            <person name="Govers F."/>
            <person name="Hughes L."/>
            <person name="Humphray S."/>
            <person name="Jiang R.H."/>
            <person name="Judelson H."/>
            <person name="Kamoun S."/>
            <person name="Kyung K."/>
            <person name="Meijer H."/>
            <person name="Minx P."/>
            <person name="Morris P."/>
            <person name="Nelson J."/>
            <person name="Phuntumart V."/>
            <person name="Qutob D."/>
            <person name="Rehmany A."/>
            <person name="Rougon-Cardoso A."/>
            <person name="Ryden P."/>
            <person name="Torto-Alalibo T."/>
            <person name="Studholme D."/>
            <person name="Wang Y."/>
            <person name="Win J."/>
            <person name="Wood J."/>
            <person name="Clifton S.W."/>
            <person name="Rogers J."/>
            <person name="Van den Ackerveken G."/>
            <person name="Jones J.D."/>
            <person name="McDowell J.M."/>
            <person name="Beynon J."/>
            <person name="Tyler B.M."/>
        </authorList>
    </citation>
    <scope>NUCLEOTIDE SEQUENCE [LARGE SCALE GENOMIC DNA]</scope>
    <source>
        <strain evidence="2">Emoy2</strain>
    </source>
</reference>
<dbReference type="HOGENOM" id="CLU_1573647_0_0_1"/>
<name>M4BP47_HYAAE</name>
<sequence length="170" mass="19202">MVGQDAILGMNFMVPDGIRLDLADGTLRLPNKVRIQLFGRRTVHDNRAIDVKMGQYARILAGGCVEAPLKRSISGLWRTWVTRGERWVTTMTRAIERRQLLKVTNVSPHTLILHGDTKIGMWLTKDKVPQAQGFVSVGSPRYAEWLNLAYEATTDQVDPQVDLEEKGRHP</sequence>
<evidence type="ECO:0000313" key="2">
    <source>
        <dbReference type="Proteomes" id="UP000011713"/>
    </source>
</evidence>
<evidence type="ECO:0000313" key="1">
    <source>
        <dbReference type="EnsemblProtists" id="HpaP808185"/>
    </source>
</evidence>